<keyword evidence="2" id="KW-1185">Reference proteome</keyword>
<accession>A0AAN8I7I7</accession>
<dbReference type="Proteomes" id="UP001316803">
    <property type="component" value="Unassembled WGS sequence"/>
</dbReference>
<protein>
    <submittedName>
        <fullName evidence="1">Uncharacterized protein</fullName>
    </submittedName>
</protein>
<dbReference type="EMBL" id="JAKLMC020000012">
    <property type="protein sequence ID" value="KAK5953316.1"/>
    <property type="molecule type" value="Genomic_DNA"/>
</dbReference>
<name>A0AAN8I7I7_9EURO</name>
<gene>
    <name evidence="1" type="ORF">OHC33_005884</name>
</gene>
<proteinExistence type="predicted"/>
<reference evidence="1 2" key="1">
    <citation type="submission" date="2022-12" db="EMBL/GenBank/DDBJ databases">
        <title>Genomic features and morphological characterization of a novel Knufia sp. strain isolated from spacecraft assembly facility.</title>
        <authorList>
            <person name="Teixeira M."/>
            <person name="Chander A.M."/>
            <person name="Stajich J.E."/>
            <person name="Venkateswaran K."/>
        </authorList>
    </citation>
    <scope>NUCLEOTIDE SEQUENCE [LARGE SCALE GENOMIC DNA]</scope>
    <source>
        <strain evidence="1 2">FJI-L2-BK-P2</strain>
    </source>
</reference>
<evidence type="ECO:0000313" key="2">
    <source>
        <dbReference type="Proteomes" id="UP001316803"/>
    </source>
</evidence>
<sequence>MARFTDLPMELQRHIVYFIFLDWQQNSDKAIFSLVAVNEAFFNIANEFFKRQYKHTRWHRSDLAELAEKMEDLKLGKYESSTKGKTQRSYQDNWWRKKGTFMPSNGDTKTRKRVNNSSNPWAARESLTLRKIGMWKMQSSIWNW</sequence>
<dbReference type="AlphaFoldDB" id="A0AAN8I7I7"/>
<evidence type="ECO:0000313" key="1">
    <source>
        <dbReference type="EMBL" id="KAK5953316.1"/>
    </source>
</evidence>
<organism evidence="1 2">
    <name type="scientific">Knufia fluminis</name>
    <dbReference type="NCBI Taxonomy" id="191047"/>
    <lineage>
        <taxon>Eukaryota</taxon>
        <taxon>Fungi</taxon>
        <taxon>Dikarya</taxon>
        <taxon>Ascomycota</taxon>
        <taxon>Pezizomycotina</taxon>
        <taxon>Eurotiomycetes</taxon>
        <taxon>Chaetothyriomycetidae</taxon>
        <taxon>Chaetothyriales</taxon>
        <taxon>Trichomeriaceae</taxon>
        <taxon>Knufia</taxon>
    </lineage>
</organism>
<comment type="caution">
    <text evidence="1">The sequence shown here is derived from an EMBL/GenBank/DDBJ whole genome shotgun (WGS) entry which is preliminary data.</text>
</comment>